<evidence type="ECO:0008006" key="4">
    <source>
        <dbReference type="Google" id="ProtNLM"/>
    </source>
</evidence>
<evidence type="ECO:0000313" key="3">
    <source>
        <dbReference type="Proteomes" id="UP000198804"/>
    </source>
</evidence>
<dbReference type="EMBL" id="FOSV01000016">
    <property type="protein sequence ID" value="SFL49301.1"/>
    <property type="molecule type" value="Genomic_DNA"/>
</dbReference>
<dbReference type="Proteomes" id="UP000198804">
    <property type="component" value="Unassembled WGS sequence"/>
</dbReference>
<name>A0A1I4I6A8_9HYPH</name>
<feature type="chain" id="PRO_5011624509" description="Nuclease homologue" evidence="1">
    <location>
        <begin position="19"/>
        <end position="141"/>
    </location>
</feature>
<protein>
    <recommendedName>
        <fullName evidence="4">Nuclease homologue</fullName>
    </recommendedName>
</protein>
<proteinExistence type="predicted"/>
<reference evidence="3" key="1">
    <citation type="submission" date="2016-10" db="EMBL/GenBank/DDBJ databases">
        <authorList>
            <person name="Varghese N."/>
            <person name="Submissions S."/>
        </authorList>
    </citation>
    <scope>NUCLEOTIDE SEQUENCE [LARGE SCALE GENOMIC DNA]</scope>
    <source>
        <strain evidence="3">CGMCC 1.6474</strain>
    </source>
</reference>
<evidence type="ECO:0000313" key="2">
    <source>
        <dbReference type="EMBL" id="SFL49301.1"/>
    </source>
</evidence>
<dbReference type="AlphaFoldDB" id="A0A1I4I6A8"/>
<feature type="signal peptide" evidence="1">
    <location>
        <begin position="1"/>
        <end position="18"/>
    </location>
</feature>
<accession>A0A1I4I6A8</accession>
<sequence>MRIPALLPILLTTLPASTAVRATEAHIAAVEFPAAADPLIGQRVTLDDCHLVFATESEATCLGLGPQAAANAAPTLRRVLVRLAESGAIRMRRTDGLCEGGALDDACHVSVSGVVEDQSDAFGLADRPMLGLREGTIHWPD</sequence>
<dbReference type="RefSeq" id="WP_244535474.1">
    <property type="nucleotide sequence ID" value="NZ_FOSV01000016.1"/>
</dbReference>
<keyword evidence="3" id="KW-1185">Reference proteome</keyword>
<dbReference type="STRING" id="414703.SAMN04488125_11660"/>
<evidence type="ECO:0000256" key="1">
    <source>
        <dbReference type="SAM" id="SignalP"/>
    </source>
</evidence>
<gene>
    <name evidence="2" type="ORF">SAMN04488125_11660</name>
</gene>
<keyword evidence="1" id="KW-0732">Signal</keyword>
<organism evidence="2 3">
    <name type="scientific">Methylorubrum salsuginis</name>
    <dbReference type="NCBI Taxonomy" id="414703"/>
    <lineage>
        <taxon>Bacteria</taxon>
        <taxon>Pseudomonadati</taxon>
        <taxon>Pseudomonadota</taxon>
        <taxon>Alphaproteobacteria</taxon>
        <taxon>Hyphomicrobiales</taxon>
        <taxon>Methylobacteriaceae</taxon>
        <taxon>Methylorubrum</taxon>
    </lineage>
</organism>